<dbReference type="PANTHER" id="PTHR46033">
    <property type="entry name" value="PROTEIN MAIN-LIKE 2"/>
    <property type="match status" value="1"/>
</dbReference>
<sequence length="180" mass="20867">MLQDVAMILGLSSLGVPVTGWTTSSVDALKAECRLNFGVEPDDGDIKATSFIKIAWIRKQWVNWVLQDREHRRWTLRHYKQMLDNITDDSFLWTPYDQHRLGPNVVPEDIYTHADMWNAPSPLISFECVEWCPTDRVMRQFGLAQSFPSVPRSLANKHNECLTGPKCKNWRNEHRDLIGE</sequence>
<reference evidence="3 4" key="1">
    <citation type="journal article" date="2023" name="Plants (Basel)">
        <title>Bridging the Gap: Combining Genomics and Transcriptomics Approaches to Understand Stylosanthes scabra, an Orphan Legume from the Brazilian Caatinga.</title>
        <authorList>
            <person name="Ferreira-Neto J.R.C."/>
            <person name="da Silva M.D."/>
            <person name="Binneck E."/>
            <person name="de Melo N.F."/>
            <person name="da Silva R.H."/>
            <person name="de Melo A.L.T.M."/>
            <person name="Pandolfi V."/>
            <person name="Bustamante F.O."/>
            <person name="Brasileiro-Vidal A.C."/>
            <person name="Benko-Iseppon A.M."/>
        </authorList>
    </citation>
    <scope>NUCLEOTIDE SEQUENCE [LARGE SCALE GENOMIC DNA]</scope>
    <source>
        <tissue evidence="3">Leaves</tissue>
    </source>
</reference>
<dbReference type="InterPro" id="IPR019557">
    <property type="entry name" value="AminoTfrase-like_pln_mobile"/>
</dbReference>
<name>A0ABU6Q6P9_9FABA</name>
<proteinExistence type="predicted"/>
<evidence type="ECO:0000313" key="4">
    <source>
        <dbReference type="Proteomes" id="UP001341840"/>
    </source>
</evidence>
<keyword evidence="4" id="KW-1185">Reference proteome</keyword>
<dbReference type="Pfam" id="PF10536">
    <property type="entry name" value="PMD"/>
    <property type="match status" value="1"/>
</dbReference>
<comment type="caution">
    <text evidence="3">The sequence shown here is derived from an EMBL/GenBank/DDBJ whole genome shotgun (WGS) entry which is preliminary data.</text>
</comment>
<feature type="signal peptide" evidence="1">
    <location>
        <begin position="1"/>
        <end position="20"/>
    </location>
</feature>
<feature type="chain" id="PRO_5046316187" description="Aminotransferase-like plant mobile domain-containing protein" evidence="1">
    <location>
        <begin position="21"/>
        <end position="180"/>
    </location>
</feature>
<dbReference type="EMBL" id="JASCZI010000039">
    <property type="protein sequence ID" value="MED6107493.1"/>
    <property type="molecule type" value="Genomic_DNA"/>
</dbReference>
<gene>
    <name evidence="3" type="ORF">PIB30_014590</name>
</gene>
<dbReference type="InterPro" id="IPR044824">
    <property type="entry name" value="MAIN-like"/>
</dbReference>
<organism evidence="3 4">
    <name type="scientific">Stylosanthes scabra</name>
    <dbReference type="NCBI Taxonomy" id="79078"/>
    <lineage>
        <taxon>Eukaryota</taxon>
        <taxon>Viridiplantae</taxon>
        <taxon>Streptophyta</taxon>
        <taxon>Embryophyta</taxon>
        <taxon>Tracheophyta</taxon>
        <taxon>Spermatophyta</taxon>
        <taxon>Magnoliopsida</taxon>
        <taxon>eudicotyledons</taxon>
        <taxon>Gunneridae</taxon>
        <taxon>Pentapetalae</taxon>
        <taxon>rosids</taxon>
        <taxon>fabids</taxon>
        <taxon>Fabales</taxon>
        <taxon>Fabaceae</taxon>
        <taxon>Papilionoideae</taxon>
        <taxon>50 kb inversion clade</taxon>
        <taxon>dalbergioids sensu lato</taxon>
        <taxon>Dalbergieae</taxon>
        <taxon>Pterocarpus clade</taxon>
        <taxon>Stylosanthes</taxon>
    </lineage>
</organism>
<keyword evidence="1" id="KW-0732">Signal</keyword>
<evidence type="ECO:0000259" key="2">
    <source>
        <dbReference type="Pfam" id="PF10536"/>
    </source>
</evidence>
<accession>A0ABU6Q6P9</accession>
<dbReference type="Proteomes" id="UP001341840">
    <property type="component" value="Unassembled WGS sequence"/>
</dbReference>
<evidence type="ECO:0000313" key="3">
    <source>
        <dbReference type="EMBL" id="MED6107493.1"/>
    </source>
</evidence>
<evidence type="ECO:0000256" key="1">
    <source>
        <dbReference type="SAM" id="SignalP"/>
    </source>
</evidence>
<protein>
    <recommendedName>
        <fullName evidence="2">Aminotransferase-like plant mobile domain-containing protein</fullName>
    </recommendedName>
</protein>
<dbReference type="PANTHER" id="PTHR46033:SF8">
    <property type="entry name" value="PROTEIN MAINTENANCE OF MERISTEMS-LIKE"/>
    <property type="match status" value="1"/>
</dbReference>
<feature type="domain" description="Aminotransferase-like plant mobile" evidence="2">
    <location>
        <begin position="63"/>
        <end position="173"/>
    </location>
</feature>